<keyword evidence="7" id="KW-0413">Isomerase</keyword>
<feature type="domain" description="DNA gyrase subunit B insert" evidence="9">
    <location>
        <begin position="39"/>
        <end position="86"/>
    </location>
</feature>
<sequence>MLSSQEVATLITALGCGIGREEYNPDKLRYHYIIIMTDADVDEYKNIVHLLRQISCIHPKYAYVQRGKKRQKINNLEQAFDWLVKESKNGINIQRYKGLGEMNPEQLWETTMNPETRSMIQVTIHDAESADQLFSTLMGDSVEPRRLFIENNALKASNIDI</sequence>
<dbReference type="InterPro" id="IPR041423">
    <property type="entry name" value="GyrB_insert"/>
</dbReference>
<protein>
    <submittedName>
        <fullName evidence="10">DNA topoisomerase 2</fullName>
    </submittedName>
</protein>
<reference evidence="11" key="1">
    <citation type="submission" date="2014-03" db="EMBL/GenBank/DDBJ databases">
        <authorList>
            <person name="Aksoy S."/>
            <person name="Warren W."/>
            <person name="Wilson R.K."/>
        </authorList>
    </citation>
    <scope>NUCLEOTIDE SEQUENCE [LARGE SCALE GENOMIC DNA]</scope>
    <source>
        <strain evidence="11">IAEA</strain>
    </source>
</reference>
<dbReference type="Proteomes" id="UP000092445">
    <property type="component" value="Unassembled WGS sequence"/>
</dbReference>
<dbReference type="InterPro" id="IPR013759">
    <property type="entry name" value="Topo_IIA_B_C"/>
</dbReference>
<keyword evidence="6" id="KW-0238">DNA-binding</keyword>
<name>A0A1A9Z1A1_GLOPL</name>
<dbReference type="GO" id="GO:0003677">
    <property type="term" value="F:DNA binding"/>
    <property type="evidence" value="ECO:0007669"/>
    <property type="project" value="UniProtKB-KW"/>
</dbReference>
<dbReference type="Gene3D" id="3.40.50.670">
    <property type="match status" value="1"/>
</dbReference>
<dbReference type="AlphaFoldDB" id="A0A1A9Z1A1"/>
<organism evidence="10 11">
    <name type="scientific">Glossina pallidipes</name>
    <name type="common">Tsetse fly</name>
    <dbReference type="NCBI Taxonomy" id="7398"/>
    <lineage>
        <taxon>Eukaryota</taxon>
        <taxon>Metazoa</taxon>
        <taxon>Ecdysozoa</taxon>
        <taxon>Arthropoda</taxon>
        <taxon>Hexapoda</taxon>
        <taxon>Insecta</taxon>
        <taxon>Pterygota</taxon>
        <taxon>Neoptera</taxon>
        <taxon>Endopterygota</taxon>
        <taxon>Diptera</taxon>
        <taxon>Brachycera</taxon>
        <taxon>Muscomorpha</taxon>
        <taxon>Hippoboscoidea</taxon>
        <taxon>Glossinidae</taxon>
        <taxon>Glossina</taxon>
    </lineage>
</organism>
<keyword evidence="5" id="KW-0799">Topoisomerase</keyword>
<dbReference type="InterPro" id="IPR013760">
    <property type="entry name" value="Topo_IIA-like_dom_sf"/>
</dbReference>
<evidence type="ECO:0000259" key="8">
    <source>
        <dbReference type="Pfam" id="PF00986"/>
    </source>
</evidence>
<feature type="domain" description="DNA gyrase B subunit C-terminal" evidence="8">
    <location>
        <begin position="89"/>
        <end position="150"/>
    </location>
</feature>
<dbReference type="InterPro" id="IPR000565">
    <property type="entry name" value="Topo_IIA_B"/>
</dbReference>
<evidence type="ECO:0000256" key="3">
    <source>
        <dbReference type="ARBA" id="ARBA00022741"/>
    </source>
</evidence>
<evidence type="ECO:0000313" key="11">
    <source>
        <dbReference type="Proteomes" id="UP000092445"/>
    </source>
</evidence>
<dbReference type="EnsemblMetazoa" id="GPAI000760-RA">
    <property type="protein sequence ID" value="GPAI000760-PA"/>
    <property type="gene ID" value="GPAI000760"/>
</dbReference>
<dbReference type="VEuPathDB" id="VectorBase:GPAI000760"/>
<accession>A0A1A9Z1A1</accession>
<dbReference type="InterPro" id="IPR002288">
    <property type="entry name" value="DNA_gyrase_B_C"/>
</dbReference>
<comment type="similarity">
    <text evidence="2">Belongs to the type II topoisomerase GyrB family.</text>
</comment>
<dbReference type="PRINTS" id="PR00418">
    <property type="entry name" value="TPI2FAMILY"/>
</dbReference>
<evidence type="ECO:0000259" key="9">
    <source>
        <dbReference type="Pfam" id="PF18053"/>
    </source>
</evidence>
<keyword evidence="4" id="KW-0067">ATP-binding</keyword>
<dbReference type="STRING" id="7398.A0A1A9Z1A1"/>
<dbReference type="PANTHER" id="PTHR45866">
    <property type="entry name" value="DNA GYRASE/TOPOISOMERASE SUBUNIT B"/>
    <property type="match status" value="1"/>
</dbReference>
<comment type="catalytic activity">
    <reaction evidence="1">
        <text>ATP-dependent breakage, passage and rejoining of double-stranded DNA.</text>
        <dbReference type="EC" id="5.6.2.2"/>
    </reaction>
</comment>
<evidence type="ECO:0000256" key="1">
    <source>
        <dbReference type="ARBA" id="ARBA00000185"/>
    </source>
</evidence>
<dbReference type="Pfam" id="PF18053">
    <property type="entry name" value="GyrB_insert"/>
    <property type="match status" value="1"/>
</dbReference>
<dbReference type="GO" id="GO:0005524">
    <property type="term" value="F:ATP binding"/>
    <property type="evidence" value="ECO:0007669"/>
    <property type="project" value="UniProtKB-KW"/>
</dbReference>
<evidence type="ECO:0000256" key="2">
    <source>
        <dbReference type="ARBA" id="ARBA00010708"/>
    </source>
</evidence>
<dbReference type="Pfam" id="PF00986">
    <property type="entry name" value="DNA_gyraseB_C"/>
    <property type="match status" value="1"/>
</dbReference>
<proteinExistence type="inferred from homology"/>
<keyword evidence="3" id="KW-0547">Nucleotide-binding</keyword>
<evidence type="ECO:0000256" key="5">
    <source>
        <dbReference type="ARBA" id="ARBA00023029"/>
    </source>
</evidence>
<evidence type="ECO:0000313" key="10">
    <source>
        <dbReference type="EnsemblMetazoa" id="GPAI000760-PA"/>
    </source>
</evidence>
<dbReference type="FunFam" id="3.40.50.670:FF:000004">
    <property type="entry name" value="DNA gyrase subunit B"/>
    <property type="match status" value="1"/>
</dbReference>
<evidence type="ECO:0000256" key="7">
    <source>
        <dbReference type="ARBA" id="ARBA00023235"/>
    </source>
</evidence>
<dbReference type="GO" id="GO:0003918">
    <property type="term" value="F:DNA topoisomerase type II (double strand cut, ATP-hydrolyzing) activity"/>
    <property type="evidence" value="ECO:0007669"/>
    <property type="project" value="UniProtKB-EC"/>
</dbReference>
<dbReference type="PANTHER" id="PTHR45866:SF1">
    <property type="entry name" value="DNA GYRASE SUBUNIT B, MITOCHONDRIAL"/>
    <property type="match status" value="1"/>
</dbReference>
<evidence type="ECO:0000256" key="6">
    <source>
        <dbReference type="ARBA" id="ARBA00023125"/>
    </source>
</evidence>
<evidence type="ECO:0000256" key="4">
    <source>
        <dbReference type="ARBA" id="ARBA00022840"/>
    </source>
</evidence>
<dbReference type="GO" id="GO:0006265">
    <property type="term" value="P:DNA topological change"/>
    <property type="evidence" value="ECO:0007669"/>
    <property type="project" value="InterPro"/>
</dbReference>
<dbReference type="PRINTS" id="PR01159">
    <property type="entry name" value="DNAGYRASEB"/>
</dbReference>
<reference evidence="10" key="2">
    <citation type="submission" date="2020-05" db="UniProtKB">
        <authorList>
            <consortium name="EnsemblMetazoa"/>
        </authorList>
    </citation>
    <scope>IDENTIFICATION</scope>
    <source>
        <strain evidence="10">IAEA</strain>
    </source>
</reference>
<keyword evidence="11" id="KW-1185">Reference proteome</keyword>
<dbReference type="SUPFAM" id="SSF56719">
    <property type="entry name" value="Type II DNA topoisomerase"/>
    <property type="match status" value="1"/>
</dbReference>